<sequence>MLAAVLLLAACQPQNEQESVAGPVFQEADSQIQAEVVAKNLDIPWSIDFFGDVIFLSERNGSIVMVDGDITTRQDIQFEKELSRAAEAGLLGFVLHPDFSSNRQAFAYYTYIEGGVDYNRVVSLEQLEGKWFERNIILDHIETGNVHHGGRLAISPDQKLFVTIGDAAVPELAQDMDSLSGKILRFNLDGTIPEDNPFEGSPVYSTGHRNPQGLAWTEAGELIATEHGASAKDEINRIRAGANYGWPLIEGDEQREGLESPFVHSGASTWAPSGAAVYNQELIFATLRGESVKSVNLETGEIASLIEVYGRIRDVKVRNGELYFATNNRDGRGNPSSVDDQLVRVRLP</sequence>
<dbReference type="RefSeq" id="WP_041086906.1">
    <property type="nucleotide sequence ID" value="NZ_JXRP01000009.1"/>
</dbReference>
<dbReference type="Gene3D" id="2.120.10.30">
    <property type="entry name" value="TolB, C-terminal domain"/>
    <property type="match status" value="1"/>
</dbReference>
<dbReference type="AlphaFoldDB" id="A0A0C2W0F4"/>
<dbReference type="InterPro" id="IPR011042">
    <property type="entry name" value="6-blade_b-propeller_TolB-like"/>
</dbReference>
<evidence type="ECO:0000259" key="1">
    <source>
        <dbReference type="Pfam" id="PF07995"/>
    </source>
</evidence>
<dbReference type="SUPFAM" id="SSF50952">
    <property type="entry name" value="Soluble quinoprotein glucose dehydrogenase"/>
    <property type="match status" value="1"/>
</dbReference>
<organism evidence="2 3">
    <name type="scientific">Jeotgalibacillus soli</name>
    <dbReference type="NCBI Taxonomy" id="889306"/>
    <lineage>
        <taxon>Bacteria</taxon>
        <taxon>Bacillati</taxon>
        <taxon>Bacillota</taxon>
        <taxon>Bacilli</taxon>
        <taxon>Bacillales</taxon>
        <taxon>Caryophanaceae</taxon>
        <taxon>Jeotgalibacillus</taxon>
    </lineage>
</organism>
<dbReference type="STRING" id="889306.KP78_11360"/>
<feature type="domain" description="Glucose/Sorbosone dehydrogenase" evidence="1">
    <location>
        <begin position="41"/>
        <end position="332"/>
    </location>
</feature>
<reference evidence="2 3" key="1">
    <citation type="submission" date="2015-01" db="EMBL/GenBank/DDBJ databases">
        <title>Genome sequencing of Jeotgalibacillus soli.</title>
        <authorList>
            <person name="Goh K.M."/>
            <person name="Chan K.-G."/>
            <person name="Yaakop A.S."/>
            <person name="Ee R."/>
            <person name="Gan H.M."/>
            <person name="Chan C.S."/>
        </authorList>
    </citation>
    <scope>NUCLEOTIDE SEQUENCE [LARGE SCALE GENOMIC DNA]</scope>
    <source>
        <strain evidence="2 3">P9</strain>
    </source>
</reference>
<dbReference type="Pfam" id="PF07995">
    <property type="entry name" value="GSDH"/>
    <property type="match status" value="1"/>
</dbReference>
<keyword evidence="3" id="KW-1185">Reference proteome</keyword>
<dbReference type="PANTHER" id="PTHR19328:SF13">
    <property type="entry name" value="HIPL1 PROTEIN"/>
    <property type="match status" value="1"/>
</dbReference>
<protein>
    <submittedName>
        <fullName evidence="2">Quinoprotein glucose dehydrogenase</fullName>
    </submittedName>
</protein>
<gene>
    <name evidence="2" type="ORF">KP78_11360</name>
</gene>
<dbReference type="PANTHER" id="PTHR19328">
    <property type="entry name" value="HEDGEHOG-INTERACTING PROTEIN"/>
    <property type="match status" value="1"/>
</dbReference>
<dbReference type="InterPro" id="IPR012938">
    <property type="entry name" value="Glc/Sorbosone_DH"/>
</dbReference>
<dbReference type="EMBL" id="JXRP01000009">
    <property type="protein sequence ID" value="KIL49668.1"/>
    <property type="molecule type" value="Genomic_DNA"/>
</dbReference>
<name>A0A0C2W0F4_9BACL</name>
<accession>A0A0C2W0F4</accession>
<proteinExistence type="predicted"/>
<evidence type="ECO:0000313" key="3">
    <source>
        <dbReference type="Proteomes" id="UP000031938"/>
    </source>
</evidence>
<dbReference type="PATRIC" id="fig|889306.3.peg.1143"/>
<comment type="caution">
    <text evidence="2">The sequence shown here is derived from an EMBL/GenBank/DDBJ whole genome shotgun (WGS) entry which is preliminary data.</text>
</comment>
<dbReference type="InterPro" id="IPR011041">
    <property type="entry name" value="Quinoprot_gluc/sorb_DH_b-prop"/>
</dbReference>
<dbReference type="Proteomes" id="UP000031938">
    <property type="component" value="Unassembled WGS sequence"/>
</dbReference>
<evidence type="ECO:0000313" key="2">
    <source>
        <dbReference type="EMBL" id="KIL49668.1"/>
    </source>
</evidence>